<dbReference type="GO" id="GO:0005524">
    <property type="term" value="F:ATP binding"/>
    <property type="evidence" value="ECO:0007669"/>
    <property type="project" value="InterPro"/>
</dbReference>
<evidence type="ECO:0000313" key="3">
    <source>
        <dbReference type="Proteomes" id="UP001279734"/>
    </source>
</evidence>
<dbReference type="Pfam" id="PF07714">
    <property type="entry name" value="PK_Tyr_Ser-Thr"/>
    <property type="match status" value="1"/>
</dbReference>
<feature type="domain" description="Protein kinase" evidence="1">
    <location>
        <begin position="1"/>
        <end position="172"/>
    </location>
</feature>
<dbReference type="PROSITE" id="PS50011">
    <property type="entry name" value="PROTEIN_KINASE_DOM"/>
    <property type="match status" value="1"/>
</dbReference>
<dbReference type="EMBL" id="BSYO01000001">
    <property type="protein sequence ID" value="GMG99473.1"/>
    <property type="molecule type" value="Genomic_DNA"/>
</dbReference>
<dbReference type="SUPFAM" id="SSF56112">
    <property type="entry name" value="Protein kinase-like (PK-like)"/>
    <property type="match status" value="1"/>
</dbReference>
<dbReference type="Gene3D" id="1.10.510.10">
    <property type="entry name" value="Transferase(Phosphotransferase) domain 1"/>
    <property type="match status" value="1"/>
</dbReference>
<protein>
    <recommendedName>
        <fullName evidence="1">Protein kinase domain-containing protein</fullName>
    </recommendedName>
</protein>
<dbReference type="InterPro" id="IPR011009">
    <property type="entry name" value="Kinase-like_dom_sf"/>
</dbReference>
<evidence type="ECO:0000259" key="1">
    <source>
        <dbReference type="PROSITE" id="PS50011"/>
    </source>
</evidence>
<accession>A0AAD3P474</accession>
<dbReference type="GO" id="GO:0004674">
    <property type="term" value="F:protein serine/threonine kinase activity"/>
    <property type="evidence" value="ECO:0007669"/>
    <property type="project" value="TreeGrafter"/>
</dbReference>
<dbReference type="InterPro" id="IPR051681">
    <property type="entry name" value="Ser/Thr_Kinases-Pseudokinases"/>
</dbReference>
<dbReference type="PANTHER" id="PTHR44329">
    <property type="entry name" value="SERINE/THREONINE-PROTEIN KINASE TNNI3K-RELATED"/>
    <property type="match status" value="1"/>
</dbReference>
<dbReference type="GO" id="GO:0004713">
    <property type="term" value="F:protein tyrosine kinase activity"/>
    <property type="evidence" value="ECO:0007669"/>
    <property type="project" value="InterPro"/>
</dbReference>
<dbReference type="AlphaFoldDB" id="A0AAD3P474"/>
<dbReference type="PANTHER" id="PTHR44329:SF281">
    <property type="entry name" value="SERINE_THREONINE-PROTEIN KINASE CTR1"/>
    <property type="match status" value="1"/>
</dbReference>
<dbReference type="InterPro" id="IPR001245">
    <property type="entry name" value="Ser-Thr/Tyr_kinase_cat_dom"/>
</dbReference>
<dbReference type="InterPro" id="IPR000719">
    <property type="entry name" value="Prot_kinase_dom"/>
</dbReference>
<sequence length="172" mass="19570">MMKRLWHPNIVLFMGAVTQPPNLSIVTEYLSRGSLYRLLHKPGTREKLDEKHRLNVALDVAKGMNYLHKQNPPIVHRDLTAKSGRTYHHIRYWRFNWIGICVVEQLNGLLDLEAISKSRPQGTVNEVLPLATCLQGEILNLPARSTSDLPMTVGRTLNKGSSVMSMDFHPIH</sequence>
<reference evidence="2" key="1">
    <citation type="submission" date="2023-05" db="EMBL/GenBank/DDBJ databases">
        <title>Nepenthes gracilis genome sequencing.</title>
        <authorList>
            <person name="Fukushima K."/>
        </authorList>
    </citation>
    <scope>NUCLEOTIDE SEQUENCE</scope>
    <source>
        <strain evidence="2">SING2019-196</strain>
    </source>
</reference>
<proteinExistence type="predicted"/>
<evidence type="ECO:0000313" key="2">
    <source>
        <dbReference type="EMBL" id="GMG99473.1"/>
    </source>
</evidence>
<organism evidence="2 3">
    <name type="scientific">Nepenthes gracilis</name>
    <name type="common">Slender pitcher plant</name>
    <dbReference type="NCBI Taxonomy" id="150966"/>
    <lineage>
        <taxon>Eukaryota</taxon>
        <taxon>Viridiplantae</taxon>
        <taxon>Streptophyta</taxon>
        <taxon>Embryophyta</taxon>
        <taxon>Tracheophyta</taxon>
        <taxon>Spermatophyta</taxon>
        <taxon>Magnoliopsida</taxon>
        <taxon>eudicotyledons</taxon>
        <taxon>Gunneridae</taxon>
        <taxon>Pentapetalae</taxon>
        <taxon>Caryophyllales</taxon>
        <taxon>Nepenthaceae</taxon>
        <taxon>Nepenthes</taxon>
    </lineage>
</organism>
<comment type="caution">
    <text evidence="2">The sequence shown here is derived from an EMBL/GenBank/DDBJ whole genome shotgun (WGS) entry which is preliminary data.</text>
</comment>
<gene>
    <name evidence="2" type="ORF">Nepgr_001313</name>
</gene>
<dbReference type="SMART" id="SM00219">
    <property type="entry name" value="TyrKc"/>
    <property type="match status" value="1"/>
</dbReference>
<dbReference type="InterPro" id="IPR020635">
    <property type="entry name" value="Tyr_kinase_cat_dom"/>
</dbReference>
<dbReference type="Proteomes" id="UP001279734">
    <property type="component" value="Unassembled WGS sequence"/>
</dbReference>
<keyword evidence="3" id="KW-1185">Reference proteome</keyword>
<name>A0AAD3P474_NEPGR</name>